<dbReference type="EMBL" id="CM023473">
    <property type="protein sequence ID" value="KAH7953504.1"/>
    <property type="molecule type" value="Genomic_DNA"/>
</dbReference>
<comment type="caution">
    <text evidence="1">The sequence shown here is derived from an EMBL/GenBank/DDBJ whole genome shotgun (WGS) entry which is preliminary data.</text>
</comment>
<protein>
    <submittedName>
        <fullName evidence="1">Uncharacterized protein</fullName>
    </submittedName>
</protein>
<name>A0ACB8CWE3_DERSI</name>
<reference evidence="1" key="1">
    <citation type="submission" date="2020-05" db="EMBL/GenBank/DDBJ databases">
        <title>Large-scale comparative analyses of tick genomes elucidate their genetic diversity and vector capacities.</title>
        <authorList>
            <person name="Jia N."/>
            <person name="Wang J."/>
            <person name="Shi W."/>
            <person name="Du L."/>
            <person name="Sun Y."/>
            <person name="Zhan W."/>
            <person name="Jiang J."/>
            <person name="Wang Q."/>
            <person name="Zhang B."/>
            <person name="Ji P."/>
            <person name="Sakyi L.B."/>
            <person name="Cui X."/>
            <person name="Yuan T."/>
            <person name="Jiang B."/>
            <person name="Yang W."/>
            <person name="Lam T.T.-Y."/>
            <person name="Chang Q."/>
            <person name="Ding S."/>
            <person name="Wang X."/>
            <person name="Zhu J."/>
            <person name="Ruan X."/>
            <person name="Zhao L."/>
            <person name="Wei J."/>
            <person name="Que T."/>
            <person name="Du C."/>
            <person name="Cheng J."/>
            <person name="Dai P."/>
            <person name="Han X."/>
            <person name="Huang E."/>
            <person name="Gao Y."/>
            <person name="Liu J."/>
            <person name="Shao H."/>
            <person name="Ye R."/>
            <person name="Li L."/>
            <person name="Wei W."/>
            <person name="Wang X."/>
            <person name="Wang C."/>
            <person name="Yang T."/>
            <person name="Huo Q."/>
            <person name="Li W."/>
            <person name="Guo W."/>
            <person name="Chen H."/>
            <person name="Zhou L."/>
            <person name="Ni X."/>
            <person name="Tian J."/>
            <person name="Zhou Y."/>
            <person name="Sheng Y."/>
            <person name="Liu T."/>
            <person name="Pan Y."/>
            <person name="Xia L."/>
            <person name="Li J."/>
            <person name="Zhao F."/>
            <person name="Cao W."/>
        </authorList>
    </citation>
    <scope>NUCLEOTIDE SEQUENCE</scope>
    <source>
        <strain evidence="1">Dsil-2018</strain>
    </source>
</reference>
<organism evidence="1 2">
    <name type="scientific">Dermacentor silvarum</name>
    <name type="common">Tick</name>
    <dbReference type="NCBI Taxonomy" id="543639"/>
    <lineage>
        <taxon>Eukaryota</taxon>
        <taxon>Metazoa</taxon>
        <taxon>Ecdysozoa</taxon>
        <taxon>Arthropoda</taxon>
        <taxon>Chelicerata</taxon>
        <taxon>Arachnida</taxon>
        <taxon>Acari</taxon>
        <taxon>Parasitiformes</taxon>
        <taxon>Ixodida</taxon>
        <taxon>Ixodoidea</taxon>
        <taxon>Ixodidae</taxon>
        <taxon>Rhipicephalinae</taxon>
        <taxon>Dermacentor</taxon>
    </lineage>
</organism>
<gene>
    <name evidence="1" type="ORF">HPB49_009572</name>
</gene>
<dbReference type="Proteomes" id="UP000821865">
    <property type="component" value="Chromosome 4"/>
</dbReference>
<sequence>MAHCAECYPDLNWVFEVSDFGDGFDIVIVVALDLIPVELREMGPVDLDVKPVSPFGKVVKVVRTAPEPKKRPRRESFTDEPALFSQPDVLHKEHEPLAAPVPAPSAAAPVTTAGPTPAVAATPTTPKPAFPSDEHTWHASLAGWSTVSCRPPRRYLLQLCRSLRW</sequence>
<accession>A0ACB8CWE3</accession>
<evidence type="ECO:0000313" key="1">
    <source>
        <dbReference type="EMBL" id="KAH7953504.1"/>
    </source>
</evidence>
<evidence type="ECO:0000313" key="2">
    <source>
        <dbReference type="Proteomes" id="UP000821865"/>
    </source>
</evidence>
<proteinExistence type="predicted"/>
<keyword evidence="2" id="KW-1185">Reference proteome</keyword>